<evidence type="ECO:0000313" key="2">
    <source>
        <dbReference type="Proteomes" id="UP000315423"/>
    </source>
</evidence>
<protein>
    <submittedName>
        <fullName evidence="1">Response regulator</fullName>
    </submittedName>
</protein>
<evidence type="ECO:0000313" key="1">
    <source>
        <dbReference type="EMBL" id="TKY91275.1"/>
    </source>
</evidence>
<sequence length="230" mass="26593">MDKTYEYIIYNFVITGKFTQHIIIINRLFIMHWREQELIDILEDGRSTTTEVVNRSHMCKVTALKYLEGLKKKGDVNCENIGTSKVWFLQNNDITNVPSEKKIKVLIVDDDKNVLTIIREALGYEPFEILEAENGKEALGMAFTHSPDILVMDIMMPHMDGYQVCKELKKHEYTKTIPIIILSAKSSVDDKLKAMNLNINDYIVKPFDPRELKARIKMVLNQSMHTEVNA</sequence>
<reference evidence="1" key="1">
    <citation type="submission" date="2018-09" db="EMBL/GenBank/DDBJ databases">
        <title>A genomic encyclopedia of anaerobic methanotrophic archaea.</title>
        <authorList>
            <person name="Skennerton C.T."/>
            <person name="Chadwick G.L."/>
            <person name="Laso-Perez R."/>
            <person name="Leu A.O."/>
            <person name="Speth D.R."/>
            <person name="Yu H."/>
            <person name="Morgan-Lang C."/>
            <person name="Hatzenpichler R."/>
            <person name="Goudeau D."/>
            <person name="Malmstrom R."/>
            <person name="Woyke T."/>
            <person name="Hallam S."/>
            <person name="Tyson G.W."/>
            <person name="Wegener G."/>
            <person name="Boetius A."/>
            <person name="Orphan V.J."/>
        </authorList>
    </citation>
    <scope>NUCLEOTIDE SEQUENCE</scope>
    <source>
        <strain evidence="1">CONS3730D10UFb2</strain>
    </source>
</reference>
<accession>A0AC61S9P3</accession>
<dbReference type="Proteomes" id="UP000315423">
    <property type="component" value="Unassembled WGS sequence"/>
</dbReference>
<name>A0AC61S9P3_9EURY</name>
<dbReference type="EMBL" id="QYBA01000228">
    <property type="protein sequence ID" value="TKY91275.1"/>
    <property type="molecule type" value="Genomic_DNA"/>
</dbReference>
<gene>
    <name evidence="1" type="ORF">C5S46_06690</name>
</gene>
<comment type="caution">
    <text evidence="1">The sequence shown here is derived from an EMBL/GenBank/DDBJ whole genome shotgun (WGS) entry which is preliminary data.</text>
</comment>
<proteinExistence type="predicted"/>
<organism evidence="1 2">
    <name type="scientific">Candidatus Methanomarinus sp</name>
    <dbReference type="NCBI Taxonomy" id="3386244"/>
    <lineage>
        <taxon>Archaea</taxon>
        <taxon>Methanobacteriati</taxon>
        <taxon>Methanobacteriota</taxon>
        <taxon>Stenosarchaea group</taxon>
        <taxon>Methanomicrobia</taxon>
        <taxon>Methanosarcinales</taxon>
        <taxon>ANME-2 cluster</taxon>
        <taxon>Candidatus Methanocomedenaceae</taxon>
        <taxon>Candidatus Methanomarinus</taxon>
    </lineage>
</organism>